<dbReference type="InterPro" id="IPR036873">
    <property type="entry name" value="Rhodanese-like_dom_sf"/>
</dbReference>
<dbReference type="Pfam" id="PF00581">
    <property type="entry name" value="Rhodanese"/>
    <property type="match status" value="1"/>
</dbReference>
<dbReference type="Gene3D" id="3.40.250.10">
    <property type="entry name" value="Rhodanese-like domain"/>
    <property type="match status" value="1"/>
</dbReference>
<proteinExistence type="predicted"/>
<dbReference type="CDD" id="cd00158">
    <property type="entry name" value="RHOD"/>
    <property type="match status" value="1"/>
</dbReference>
<name>A0ABY8MJ60_9SPIO</name>
<keyword evidence="1" id="KW-0472">Membrane</keyword>
<dbReference type="EMBL" id="CP123443">
    <property type="protein sequence ID" value="WGK69931.1"/>
    <property type="molecule type" value="Genomic_DNA"/>
</dbReference>
<reference evidence="3 4" key="1">
    <citation type="submission" date="2023-04" db="EMBL/GenBank/DDBJ databases">
        <title>Spirochaete genome identified in red abalone sample constitutes a novel genus.</title>
        <authorList>
            <person name="Sharma S.P."/>
            <person name="Purcell C.M."/>
            <person name="Hyde J.R."/>
            <person name="Severin A.J."/>
        </authorList>
    </citation>
    <scope>NUCLEOTIDE SEQUENCE [LARGE SCALE GENOMIC DNA]</scope>
    <source>
        <strain evidence="3 4">SP-2023</strain>
    </source>
</reference>
<evidence type="ECO:0000313" key="4">
    <source>
        <dbReference type="Proteomes" id="UP001228690"/>
    </source>
</evidence>
<feature type="domain" description="Rhodanese" evidence="2">
    <location>
        <begin position="54"/>
        <end position="141"/>
    </location>
</feature>
<protein>
    <submittedName>
        <fullName evidence="3">Rhodanese-like domain-containing protein</fullName>
    </submittedName>
</protein>
<keyword evidence="1" id="KW-1133">Transmembrane helix</keyword>
<dbReference type="InterPro" id="IPR001763">
    <property type="entry name" value="Rhodanese-like_dom"/>
</dbReference>
<dbReference type="PROSITE" id="PS50206">
    <property type="entry name" value="RHODANESE_3"/>
    <property type="match status" value="1"/>
</dbReference>
<accession>A0ABY8MJ60</accession>
<gene>
    <name evidence="3" type="ORF">P0082_03470</name>
</gene>
<organism evidence="3 4">
    <name type="scientific">Candidatus Haliotispira prima</name>
    <dbReference type="NCBI Taxonomy" id="3034016"/>
    <lineage>
        <taxon>Bacteria</taxon>
        <taxon>Pseudomonadati</taxon>
        <taxon>Spirochaetota</taxon>
        <taxon>Spirochaetia</taxon>
        <taxon>Spirochaetales</taxon>
        <taxon>Spirochaetaceae</taxon>
        <taxon>Candidatus Haliotispira</taxon>
    </lineage>
</organism>
<keyword evidence="4" id="KW-1185">Reference proteome</keyword>
<dbReference type="RefSeq" id="WP_326928129.1">
    <property type="nucleotide sequence ID" value="NZ_CP123443.1"/>
</dbReference>
<evidence type="ECO:0000256" key="1">
    <source>
        <dbReference type="SAM" id="Phobius"/>
    </source>
</evidence>
<dbReference type="SUPFAM" id="SSF52821">
    <property type="entry name" value="Rhodanese/Cell cycle control phosphatase"/>
    <property type="match status" value="1"/>
</dbReference>
<dbReference type="Proteomes" id="UP001228690">
    <property type="component" value="Chromosome"/>
</dbReference>
<evidence type="ECO:0000259" key="2">
    <source>
        <dbReference type="PROSITE" id="PS50206"/>
    </source>
</evidence>
<sequence>MPLQAMEFYTLVSLVFLAILMWWYVVTRYNRTTAEPGTVLEFANYQLEELIQSEGINYYLIDVRAEEAYQRGHIPTAINIPARTCNGLLPTDDLFILVVVYGSNRKEAQNVAKILSEFGYFNVHVTNSITRWKGHIQEGDYQSFGVGRRPSPSYVSV</sequence>
<feature type="transmembrane region" description="Helical" evidence="1">
    <location>
        <begin position="6"/>
        <end position="26"/>
    </location>
</feature>
<dbReference type="SMART" id="SM00450">
    <property type="entry name" value="RHOD"/>
    <property type="match status" value="1"/>
</dbReference>
<keyword evidence="1" id="KW-0812">Transmembrane</keyword>
<evidence type="ECO:0000313" key="3">
    <source>
        <dbReference type="EMBL" id="WGK69931.1"/>
    </source>
</evidence>